<reference evidence="1 2" key="1">
    <citation type="submission" date="2019-09" db="EMBL/GenBank/DDBJ databases">
        <title>FDA dAtabase for Regulatory Grade micrObial Sequences (FDA-ARGOS): Supporting development and validation of Infectious Disease Dx tests.</title>
        <authorList>
            <person name="Sciortino C."/>
            <person name="Tallon L."/>
            <person name="Sadzewicz L."/>
            <person name="Vavikolanu K."/>
            <person name="Mehta A."/>
            <person name="Aluvathingal J."/>
            <person name="Nadendla S."/>
            <person name="Nandy P."/>
            <person name="Geyer C."/>
            <person name="Yan Y."/>
            <person name="Sichtig H."/>
        </authorList>
    </citation>
    <scope>NUCLEOTIDE SEQUENCE [LARGE SCALE GENOMIC DNA]</scope>
    <source>
        <strain evidence="1 2">FDAARGOS_664</strain>
        <plasmid evidence="1 2">unnamed1</plasmid>
    </source>
</reference>
<dbReference type="OrthoDB" id="8962313at2"/>
<dbReference type="Proteomes" id="UP000322822">
    <property type="component" value="Plasmid unnamed1"/>
</dbReference>
<dbReference type="RefSeq" id="WP_150374067.1">
    <property type="nucleotide sequence ID" value="NZ_CP044066.1"/>
</dbReference>
<proteinExistence type="predicted"/>
<accession>A0A5P2H7G5</accession>
<organism evidence="1 2">
    <name type="scientific">Cupriavidus pauculus</name>
    <dbReference type="NCBI Taxonomy" id="82633"/>
    <lineage>
        <taxon>Bacteria</taxon>
        <taxon>Pseudomonadati</taxon>
        <taxon>Pseudomonadota</taxon>
        <taxon>Betaproteobacteria</taxon>
        <taxon>Burkholderiales</taxon>
        <taxon>Burkholderiaceae</taxon>
        <taxon>Cupriavidus</taxon>
    </lineage>
</organism>
<dbReference type="EMBL" id="CP044066">
    <property type="protein sequence ID" value="QET04002.1"/>
    <property type="molecule type" value="Genomic_DNA"/>
</dbReference>
<protein>
    <submittedName>
        <fullName evidence="1">Uncharacterized protein</fullName>
    </submittedName>
</protein>
<dbReference type="AlphaFoldDB" id="A0A5P2H7G5"/>
<evidence type="ECO:0000313" key="1">
    <source>
        <dbReference type="EMBL" id="QET04002.1"/>
    </source>
</evidence>
<gene>
    <name evidence="1" type="ORF">FOB72_17770</name>
</gene>
<evidence type="ECO:0000313" key="2">
    <source>
        <dbReference type="Proteomes" id="UP000322822"/>
    </source>
</evidence>
<sequence>MKFINYPNALESRTTLNAVQEAFVSRAVERGTAYIQRAIAEGRIPPTAASLLAVRDHVTIGEITAVLGEVEEISALFPKSDAGGVEAFAVAVKSVMDALDDWLPSFDERNADLITKLVDDALNSACRSVQSQLDIRSGDTAAAFFVDQEQRTIEEILRRYVVCELRALDPHPAHARESTGSLG</sequence>
<name>A0A5P2H7G5_9BURK</name>
<keyword evidence="1" id="KW-0614">Plasmid</keyword>
<geneLocation type="plasmid" evidence="1">
    <name>unnamed1</name>
</geneLocation>